<reference evidence="4" key="1">
    <citation type="submission" date="2016-11" db="EMBL/GenBank/DDBJ databases">
        <authorList>
            <person name="Varghese N."/>
            <person name="Submissions S."/>
        </authorList>
    </citation>
    <scope>NUCLEOTIDE SEQUENCE [LARGE SCALE GENOMIC DNA]</scope>
    <source>
        <strain evidence="4">DSM 26899</strain>
    </source>
</reference>
<gene>
    <name evidence="3" type="ORF">SAMN05444267_1007131</name>
</gene>
<evidence type="ECO:0000313" key="4">
    <source>
        <dbReference type="Proteomes" id="UP000184364"/>
    </source>
</evidence>
<feature type="region of interest" description="Disordered" evidence="1">
    <location>
        <begin position="140"/>
        <end position="166"/>
    </location>
</feature>
<dbReference type="AlphaFoldDB" id="A0A1M6V432"/>
<keyword evidence="2" id="KW-1133">Transmembrane helix</keyword>
<dbReference type="EMBL" id="FRAV01000007">
    <property type="protein sequence ID" value="SHK76135.1"/>
    <property type="molecule type" value="Genomic_DNA"/>
</dbReference>
<protein>
    <submittedName>
        <fullName evidence="3">Uncharacterized protein</fullName>
    </submittedName>
</protein>
<evidence type="ECO:0000256" key="1">
    <source>
        <dbReference type="SAM" id="MobiDB-lite"/>
    </source>
</evidence>
<feature type="compositionally biased region" description="Low complexity" evidence="1">
    <location>
        <begin position="155"/>
        <end position="166"/>
    </location>
</feature>
<keyword evidence="2" id="KW-0812">Transmembrane</keyword>
<proteinExistence type="predicted"/>
<accession>A0A1M6V432</accession>
<name>A0A1M6V432_9FLAO</name>
<dbReference type="Proteomes" id="UP000184364">
    <property type="component" value="Unassembled WGS sequence"/>
</dbReference>
<evidence type="ECO:0000256" key="2">
    <source>
        <dbReference type="SAM" id="Phobius"/>
    </source>
</evidence>
<organism evidence="3 4">
    <name type="scientific">Chryseobacterium polytrichastri</name>
    <dbReference type="NCBI Taxonomy" id="1302687"/>
    <lineage>
        <taxon>Bacteria</taxon>
        <taxon>Pseudomonadati</taxon>
        <taxon>Bacteroidota</taxon>
        <taxon>Flavobacteriia</taxon>
        <taxon>Flavobacteriales</taxon>
        <taxon>Weeksellaceae</taxon>
        <taxon>Chryseobacterium group</taxon>
        <taxon>Chryseobacterium</taxon>
    </lineage>
</organism>
<feature type="compositionally biased region" description="Polar residues" evidence="1">
    <location>
        <begin position="140"/>
        <end position="154"/>
    </location>
</feature>
<feature type="transmembrane region" description="Helical" evidence="2">
    <location>
        <begin position="38"/>
        <end position="56"/>
    </location>
</feature>
<keyword evidence="2" id="KW-0472">Membrane</keyword>
<sequence>MNCNSESVIQRTILKYPQILIRILTLAQQFKNFESMRTNIFIIIAFIMYGLGFSQARTANVNMAANSQKTENITAVETPAIGDIKNDIQSIDHNGWYLMNGRAITDLPMSLQKKAITLGFKERLTESERKEQQVAAINAENGTPPKNGQTLNINRSGSVSGRSGSVSGKSIAEGATLVSSDAASNRFIYLGE</sequence>
<evidence type="ECO:0000313" key="3">
    <source>
        <dbReference type="EMBL" id="SHK76135.1"/>
    </source>
</evidence>
<keyword evidence="4" id="KW-1185">Reference proteome</keyword>